<dbReference type="AlphaFoldDB" id="A0A314ZTN2"/>
<organism evidence="1 2">
    <name type="scientific">Prunus yedoensis var. nudiflora</name>
    <dbReference type="NCBI Taxonomy" id="2094558"/>
    <lineage>
        <taxon>Eukaryota</taxon>
        <taxon>Viridiplantae</taxon>
        <taxon>Streptophyta</taxon>
        <taxon>Embryophyta</taxon>
        <taxon>Tracheophyta</taxon>
        <taxon>Spermatophyta</taxon>
        <taxon>Magnoliopsida</taxon>
        <taxon>eudicotyledons</taxon>
        <taxon>Gunneridae</taxon>
        <taxon>Pentapetalae</taxon>
        <taxon>rosids</taxon>
        <taxon>fabids</taxon>
        <taxon>Rosales</taxon>
        <taxon>Rosaceae</taxon>
        <taxon>Amygdaloideae</taxon>
        <taxon>Amygdaleae</taxon>
        <taxon>Prunus</taxon>
    </lineage>
</organism>
<proteinExistence type="predicted"/>
<dbReference type="EMBL" id="PJQY01001100">
    <property type="protein sequence ID" value="PQQ05336.1"/>
    <property type="molecule type" value="Genomic_DNA"/>
</dbReference>
<gene>
    <name evidence="1" type="ORF">Pyn_08515</name>
</gene>
<protein>
    <submittedName>
        <fullName evidence="1">Uncharacterized protein</fullName>
    </submittedName>
</protein>
<accession>A0A314ZTN2</accession>
<keyword evidence="2" id="KW-1185">Reference proteome</keyword>
<name>A0A314ZTN2_PRUYE</name>
<sequence>MKGIQGLRTWLKQKATKKPEDLHVKRLLGGSTWKEQVPSKSIQGTKGYWRAGKDVIL</sequence>
<evidence type="ECO:0000313" key="1">
    <source>
        <dbReference type="EMBL" id="PQQ05336.1"/>
    </source>
</evidence>
<comment type="caution">
    <text evidence="1">The sequence shown here is derived from an EMBL/GenBank/DDBJ whole genome shotgun (WGS) entry which is preliminary data.</text>
</comment>
<reference evidence="1 2" key="1">
    <citation type="submission" date="2018-02" db="EMBL/GenBank/DDBJ databases">
        <title>Draft genome of wild Prunus yedoensis var. nudiflora.</title>
        <authorList>
            <person name="Baek S."/>
            <person name="Kim J.-H."/>
            <person name="Choi K."/>
            <person name="Kim G.-B."/>
            <person name="Cho A."/>
            <person name="Jang H."/>
            <person name="Shin C.-H."/>
            <person name="Yu H.-J."/>
            <person name="Mun J.-H."/>
        </authorList>
    </citation>
    <scope>NUCLEOTIDE SEQUENCE [LARGE SCALE GENOMIC DNA]</scope>
    <source>
        <strain evidence="2">cv. Jeju island</strain>
        <tissue evidence="1">Leaf</tissue>
    </source>
</reference>
<dbReference type="Proteomes" id="UP000250321">
    <property type="component" value="Unassembled WGS sequence"/>
</dbReference>
<evidence type="ECO:0000313" key="2">
    <source>
        <dbReference type="Proteomes" id="UP000250321"/>
    </source>
</evidence>